<evidence type="ECO:0000256" key="3">
    <source>
        <dbReference type="ARBA" id="ARBA00022823"/>
    </source>
</evidence>
<keyword evidence="8" id="KW-1185">Reference proteome</keyword>
<dbReference type="InterPro" id="IPR004167">
    <property type="entry name" value="PSBD"/>
</dbReference>
<protein>
    <recommendedName>
        <fullName evidence="4">Dihydrolipoamide acetyltransferase component of pyruvate dehydrogenase complex</fullName>
        <ecNumber evidence="4">2.3.1.-</ecNumber>
    </recommendedName>
</protein>
<dbReference type="EMBL" id="SMAJ01000002">
    <property type="protein sequence ID" value="TCT10362.1"/>
    <property type="molecule type" value="Genomic_DNA"/>
</dbReference>
<sequence>MSHPLLMPKLGLTMTEGLLSEWLVTAGAQFKAGDVLFVVETDKVATEVEAQADGVLADIVVEPGQTVPVGAVVGNWAESAQEGLSVAARVLATPLARRLAANNGIALESVDGSGPGGRIKAADIEAASGRQAPFVEPAAEAAPGPVVAASESRAASDAIDLGVRSKPDSVRATMARRLTEAKQAVPHFYMSIDVQASSLLALRAQRNQLATATHLTLTHFLVAAVGRALRDIPQANRVWDDGEVVTFGSTDVGLAVNTERGLFVPVVRDAGNVSLEEVSRRTAHKVADARAGKLSPDDSTGGAIAVSNAGMYKVKYLTPIINPGQAMILGVGSINQVFRPDGQGKPVLCQELGLVLAADHRILDGVSGLDFLNCVAGYLEQPLKLLGGNP</sequence>
<dbReference type="PROSITE" id="PS50968">
    <property type="entry name" value="BIOTINYL_LIPOYL"/>
    <property type="match status" value="1"/>
</dbReference>
<keyword evidence="4 7" id="KW-0808">Transferase</keyword>
<dbReference type="GO" id="GO:0016746">
    <property type="term" value="F:acyltransferase activity"/>
    <property type="evidence" value="ECO:0007669"/>
    <property type="project" value="UniProtKB-KW"/>
</dbReference>
<proteinExistence type="inferred from homology"/>
<dbReference type="EC" id="2.3.1.-" evidence="4"/>
<evidence type="ECO:0000256" key="1">
    <source>
        <dbReference type="ARBA" id="ARBA00001938"/>
    </source>
</evidence>
<dbReference type="Gene3D" id="4.10.320.10">
    <property type="entry name" value="E3-binding domain"/>
    <property type="match status" value="1"/>
</dbReference>
<dbReference type="Gene3D" id="2.40.50.100">
    <property type="match status" value="1"/>
</dbReference>
<evidence type="ECO:0000256" key="2">
    <source>
        <dbReference type="ARBA" id="ARBA00007317"/>
    </source>
</evidence>
<comment type="cofactor">
    <cofactor evidence="1 4">
        <name>(R)-lipoate</name>
        <dbReference type="ChEBI" id="CHEBI:83088"/>
    </cofactor>
</comment>
<feature type="domain" description="Lipoyl-binding" evidence="5">
    <location>
        <begin position="2"/>
        <end position="77"/>
    </location>
</feature>
<dbReference type="Pfam" id="PF02817">
    <property type="entry name" value="E3_binding"/>
    <property type="match status" value="1"/>
</dbReference>
<gene>
    <name evidence="7" type="ORF">EDC26_102319</name>
</gene>
<dbReference type="InterPro" id="IPR003016">
    <property type="entry name" value="2-oxoA_DH_lipoyl-BS"/>
</dbReference>
<feature type="domain" description="Peripheral subunit-binding (PSBD)" evidence="6">
    <location>
        <begin position="91"/>
        <end position="128"/>
    </location>
</feature>
<dbReference type="InterPro" id="IPR000089">
    <property type="entry name" value="Biotin_lipoyl"/>
</dbReference>
<dbReference type="AlphaFoldDB" id="A0A4R3MB45"/>
<dbReference type="OrthoDB" id="2086224at2"/>
<evidence type="ECO:0000256" key="4">
    <source>
        <dbReference type="RuleBase" id="RU003423"/>
    </source>
</evidence>
<dbReference type="PANTHER" id="PTHR23151:SF90">
    <property type="entry name" value="DIHYDROLIPOYLLYSINE-RESIDUE ACETYLTRANSFERASE COMPONENT OF PYRUVATE DEHYDROGENASE COMPLEX, MITOCHONDRIAL-RELATED"/>
    <property type="match status" value="1"/>
</dbReference>
<dbReference type="Gene3D" id="3.30.559.10">
    <property type="entry name" value="Chloramphenicol acetyltransferase-like domain"/>
    <property type="match status" value="1"/>
</dbReference>
<evidence type="ECO:0000259" key="6">
    <source>
        <dbReference type="PROSITE" id="PS51826"/>
    </source>
</evidence>
<dbReference type="SUPFAM" id="SSF47005">
    <property type="entry name" value="Peripheral subunit-binding domain of 2-oxo acid dehydrogenase complex"/>
    <property type="match status" value="1"/>
</dbReference>
<dbReference type="GO" id="GO:0006086">
    <property type="term" value="P:pyruvate decarboxylation to acetyl-CoA"/>
    <property type="evidence" value="ECO:0007669"/>
    <property type="project" value="InterPro"/>
</dbReference>
<evidence type="ECO:0000313" key="7">
    <source>
        <dbReference type="EMBL" id="TCT10362.1"/>
    </source>
</evidence>
<dbReference type="PROSITE" id="PS00189">
    <property type="entry name" value="LIPOYL"/>
    <property type="match status" value="1"/>
</dbReference>
<dbReference type="Pfam" id="PF00364">
    <property type="entry name" value="Biotin_lipoyl"/>
    <property type="match status" value="1"/>
</dbReference>
<reference evidence="7 8" key="1">
    <citation type="submission" date="2019-03" db="EMBL/GenBank/DDBJ databases">
        <title>Genomic Encyclopedia of Type Strains, Phase IV (KMG-IV): sequencing the most valuable type-strain genomes for metagenomic binning, comparative biology and taxonomic classification.</title>
        <authorList>
            <person name="Goeker M."/>
        </authorList>
    </citation>
    <scope>NUCLEOTIDE SEQUENCE [LARGE SCALE GENOMIC DNA]</scope>
    <source>
        <strain evidence="7 8">DSM 24591</strain>
    </source>
</reference>
<dbReference type="Pfam" id="PF00198">
    <property type="entry name" value="2-oxoacid_dh"/>
    <property type="match status" value="1"/>
</dbReference>
<dbReference type="InterPro" id="IPR011053">
    <property type="entry name" value="Single_hybrid_motif"/>
</dbReference>
<dbReference type="RefSeq" id="WP_132579945.1">
    <property type="nucleotide sequence ID" value="NZ_SMAJ01000002.1"/>
</dbReference>
<dbReference type="InterPro" id="IPR023213">
    <property type="entry name" value="CAT-like_dom_sf"/>
</dbReference>
<dbReference type="PANTHER" id="PTHR23151">
    <property type="entry name" value="DIHYDROLIPOAMIDE ACETYL/SUCCINYL-TRANSFERASE-RELATED"/>
    <property type="match status" value="1"/>
</dbReference>
<dbReference type="SUPFAM" id="SSF51230">
    <property type="entry name" value="Single hybrid motif"/>
    <property type="match status" value="1"/>
</dbReference>
<comment type="similarity">
    <text evidence="2 4">Belongs to the 2-oxoacid dehydrogenase family.</text>
</comment>
<name>A0A4R3MB45_9BURK</name>
<comment type="caution">
    <text evidence="7">The sequence shown here is derived from an EMBL/GenBank/DDBJ whole genome shotgun (WGS) entry which is preliminary data.</text>
</comment>
<dbReference type="SUPFAM" id="SSF52777">
    <property type="entry name" value="CoA-dependent acyltransferases"/>
    <property type="match status" value="1"/>
</dbReference>
<evidence type="ECO:0000259" key="5">
    <source>
        <dbReference type="PROSITE" id="PS50968"/>
    </source>
</evidence>
<dbReference type="PROSITE" id="PS51826">
    <property type="entry name" value="PSBD"/>
    <property type="match status" value="1"/>
</dbReference>
<evidence type="ECO:0000313" key="8">
    <source>
        <dbReference type="Proteomes" id="UP000295525"/>
    </source>
</evidence>
<keyword evidence="4" id="KW-0012">Acyltransferase</keyword>
<dbReference type="InterPro" id="IPR036625">
    <property type="entry name" value="E3-bd_dom_sf"/>
</dbReference>
<accession>A0A4R3MB45</accession>
<dbReference type="InterPro" id="IPR001078">
    <property type="entry name" value="2-oxoacid_DH_actylTfrase"/>
</dbReference>
<keyword evidence="7" id="KW-0670">Pyruvate</keyword>
<dbReference type="Proteomes" id="UP000295525">
    <property type="component" value="Unassembled WGS sequence"/>
</dbReference>
<dbReference type="InterPro" id="IPR045257">
    <property type="entry name" value="E2/Pdx1"/>
</dbReference>
<dbReference type="GO" id="GO:0045254">
    <property type="term" value="C:pyruvate dehydrogenase complex"/>
    <property type="evidence" value="ECO:0007669"/>
    <property type="project" value="InterPro"/>
</dbReference>
<organism evidence="7 8">
    <name type="scientific">Paralcaligenes ureilyticus</name>
    <dbReference type="NCBI Taxonomy" id="627131"/>
    <lineage>
        <taxon>Bacteria</taxon>
        <taxon>Pseudomonadati</taxon>
        <taxon>Pseudomonadota</taxon>
        <taxon>Betaproteobacteria</taxon>
        <taxon>Burkholderiales</taxon>
        <taxon>Alcaligenaceae</taxon>
        <taxon>Paralcaligenes</taxon>
    </lineage>
</organism>
<dbReference type="CDD" id="cd06849">
    <property type="entry name" value="lipoyl_domain"/>
    <property type="match status" value="1"/>
</dbReference>
<keyword evidence="3 4" id="KW-0450">Lipoyl</keyword>